<proteinExistence type="inferred from homology"/>
<dbReference type="Pfam" id="PF06925">
    <property type="entry name" value="MGDG_synth"/>
    <property type="match status" value="1"/>
</dbReference>
<name>A0ABR8J9S1_9NOST</name>
<reference evidence="7 8" key="1">
    <citation type="journal article" date="2020" name="ISME J.">
        <title>Comparative genomics reveals insights into cyanobacterial evolution and habitat adaptation.</title>
        <authorList>
            <person name="Chen M.Y."/>
            <person name="Teng W.K."/>
            <person name="Zhao L."/>
            <person name="Hu C.X."/>
            <person name="Zhou Y.K."/>
            <person name="Han B.P."/>
            <person name="Song L.R."/>
            <person name="Shu W.S."/>
        </authorList>
    </citation>
    <scope>NUCLEOTIDE SEQUENCE [LARGE SCALE GENOMIC DNA]</scope>
    <source>
        <strain evidence="7 8">FACHB-362</strain>
    </source>
</reference>
<gene>
    <name evidence="7" type="ORF">H6G68_21785</name>
</gene>
<dbReference type="RefSeq" id="WP_190908514.1">
    <property type="nucleotide sequence ID" value="NZ_JACJTQ010000045.1"/>
</dbReference>
<feature type="domain" description="Diacylglycerol glucosyltransferase N-terminal" evidence="6">
    <location>
        <begin position="26"/>
        <end position="190"/>
    </location>
</feature>
<keyword evidence="8" id="KW-1185">Reference proteome</keyword>
<dbReference type="Pfam" id="PF04101">
    <property type="entry name" value="Glyco_tran_28_C"/>
    <property type="match status" value="1"/>
</dbReference>
<dbReference type="EMBL" id="JACJTQ010000045">
    <property type="protein sequence ID" value="MBD2694340.1"/>
    <property type="molecule type" value="Genomic_DNA"/>
</dbReference>
<comment type="caution">
    <text evidence="7">The sequence shown here is derived from an EMBL/GenBank/DDBJ whole genome shotgun (WGS) entry which is preliminary data.</text>
</comment>
<keyword evidence="3" id="KW-0328">Glycosyltransferase</keyword>
<evidence type="ECO:0000256" key="3">
    <source>
        <dbReference type="ARBA" id="ARBA00022676"/>
    </source>
</evidence>
<evidence type="ECO:0000259" key="5">
    <source>
        <dbReference type="Pfam" id="PF04101"/>
    </source>
</evidence>
<evidence type="ECO:0000256" key="1">
    <source>
        <dbReference type="ARBA" id="ARBA00004370"/>
    </source>
</evidence>
<dbReference type="PANTHER" id="PTHR43025">
    <property type="entry name" value="MONOGALACTOSYLDIACYLGLYCEROL SYNTHASE"/>
    <property type="match status" value="1"/>
</dbReference>
<dbReference type="InterPro" id="IPR009695">
    <property type="entry name" value="Diacylglyc_glucosyltr_N"/>
</dbReference>
<sequence>MLTLNNQNLTEPIRTLVLTSSSGNGHNAAAAAFTDWANYLLGSQIEIKIEHLLENSSPILAKAVDFYNYLQRNAPWFHHAYYNIIELQELINPGTVSLGRDYYIQLLNDFQPQVIISVHDALNKGYFELGKQIIGSHLRCITYCLEFQGGYGFSRNWVNHNADLFWAPTEETTQAAISLGMKPERVKLLGNILPRNFYNPPLDEIEKNNILVKELGLKTEKFTLLLATGGSGAQNHLAFLKNLVTLKNYLQVIVLCGHNKNAMEQVIIWNQQNSDLNLCILPFTDKMYQIIQICDAIVTRPGGRTSCEALHLGCPIIFNGLGGIMPQELLTVNFFKNRGISATIYSSKQLLSILQKWIFQPDNYSEIHNKNLLSKQNFSPETIIKQIFNQ</sequence>
<keyword evidence="4" id="KW-0808">Transferase</keyword>
<comment type="similarity">
    <text evidence="2">Belongs to the glycosyltransferase 28 family.</text>
</comment>
<dbReference type="InterPro" id="IPR007235">
    <property type="entry name" value="Glyco_trans_28_C"/>
</dbReference>
<evidence type="ECO:0000313" key="8">
    <source>
        <dbReference type="Proteomes" id="UP000660381"/>
    </source>
</evidence>
<evidence type="ECO:0000259" key="6">
    <source>
        <dbReference type="Pfam" id="PF06925"/>
    </source>
</evidence>
<protein>
    <submittedName>
        <fullName evidence="7">Uncharacterized protein</fullName>
    </submittedName>
</protein>
<dbReference type="Gene3D" id="3.40.50.2000">
    <property type="entry name" value="Glycogen Phosphorylase B"/>
    <property type="match status" value="1"/>
</dbReference>
<accession>A0ABR8J9S1</accession>
<dbReference type="Proteomes" id="UP000660381">
    <property type="component" value="Unassembled WGS sequence"/>
</dbReference>
<evidence type="ECO:0000256" key="2">
    <source>
        <dbReference type="ARBA" id="ARBA00006962"/>
    </source>
</evidence>
<evidence type="ECO:0000313" key="7">
    <source>
        <dbReference type="EMBL" id="MBD2694340.1"/>
    </source>
</evidence>
<dbReference type="PANTHER" id="PTHR43025:SF3">
    <property type="entry name" value="MONOGALACTOSYLDIACYLGLYCEROL SYNTHASE 1, CHLOROPLASTIC"/>
    <property type="match status" value="1"/>
</dbReference>
<evidence type="ECO:0000256" key="4">
    <source>
        <dbReference type="ARBA" id="ARBA00022679"/>
    </source>
</evidence>
<organism evidence="7 8">
    <name type="scientific">Anabaena catenula FACHB-362</name>
    <dbReference type="NCBI Taxonomy" id="2692877"/>
    <lineage>
        <taxon>Bacteria</taxon>
        <taxon>Bacillati</taxon>
        <taxon>Cyanobacteriota</taxon>
        <taxon>Cyanophyceae</taxon>
        <taxon>Nostocales</taxon>
        <taxon>Nostocaceae</taxon>
        <taxon>Anabaena</taxon>
    </lineage>
</organism>
<feature type="domain" description="Glycosyl transferase family 28 C-terminal" evidence="5">
    <location>
        <begin position="226"/>
        <end position="318"/>
    </location>
</feature>
<dbReference type="SUPFAM" id="SSF53756">
    <property type="entry name" value="UDP-Glycosyltransferase/glycogen phosphorylase"/>
    <property type="match status" value="1"/>
</dbReference>
<comment type="subcellular location">
    <subcellularLocation>
        <location evidence="1">Membrane</location>
    </subcellularLocation>
</comment>
<dbReference type="InterPro" id="IPR050519">
    <property type="entry name" value="Glycosyltransf_28_UgtP"/>
</dbReference>